<keyword evidence="1" id="KW-0732">Signal</keyword>
<gene>
    <name evidence="2" type="ORF">CBOVIS_LOCUS5005</name>
</gene>
<proteinExistence type="predicted"/>
<dbReference type="OrthoDB" id="5839305at2759"/>
<accession>A0A8S1ES05</accession>
<dbReference type="AlphaFoldDB" id="A0A8S1ES05"/>
<dbReference type="EMBL" id="CADEPM010000003">
    <property type="protein sequence ID" value="CAB3402382.1"/>
    <property type="molecule type" value="Genomic_DNA"/>
</dbReference>
<dbReference type="Proteomes" id="UP000494206">
    <property type="component" value="Unassembled WGS sequence"/>
</dbReference>
<evidence type="ECO:0000313" key="2">
    <source>
        <dbReference type="EMBL" id="CAB3402382.1"/>
    </source>
</evidence>
<protein>
    <submittedName>
        <fullName evidence="2">Uncharacterized protein</fullName>
    </submittedName>
</protein>
<name>A0A8S1ES05_9PELO</name>
<evidence type="ECO:0000256" key="1">
    <source>
        <dbReference type="SAM" id="SignalP"/>
    </source>
</evidence>
<feature type="signal peptide" evidence="1">
    <location>
        <begin position="1"/>
        <end position="17"/>
    </location>
</feature>
<organism evidence="2 3">
    <name type="scientific">Caenorhabditis bovis</name>
    <dbReference type="NCBI Taxonomy" id="2654633"/>
    <lineage>
        <taxon>Eukaryota</taxon>
        <taxon>Metazoa</taxon>
        <taxon>Ecdysozoa</taxon>
        <taxon>Nematoda</taxon>
        <taxon>Chromadorea</taxon>
        <taxon>Rhabditida</taxon>
        <taxon>Rhabditina</taxon>
        <taxon>Rhabditomorpha</taxon>
        <taxon>Rhabditoidea</taxon>
        <taxon>Rhabditidae</taxon>
        <taxon>Peloderinae</taxon>
        <taxon>Caenorhabditis</taxon>
    </lineage>
</organism>
<evidence type="ECO:0000313" key="3">
    <source>
        <dbReference type="Proteomes" id="UP000494206"/>
    </source>
</evidence>
<reference evidence="2 3" key="1">
    <citation type="submission" date="2020-04" db="EMBL/GenBank/DDBJ databases">
        <authorList>
            <person name="Laetsch R D."/>
            <person name="Stevens L."/>
            <person name="Kumar S."/>
            <person name="Blaxter L. M."/>
        </authorList>
    </citation>
    <scope>NUCLEOTIDE SEQUENCE [LARGE SCALE GENOMIC DNA]</scope>
</reference>
<keyword evidence="3" id="KW-1185">Reference proteome</keyword>
<comment type="caution">
    <text evidence="2">The sequence shown here is derived from an EMBL/GenBank/DDBJ whole genome shotgun (WGS) entry which is preliminary data.</text>
</comment>
<sequence>MIVLQLTLLLFFEYANADDSYAEYNVPNYNIDGSYGVKQEPYMDLQPIPVEPYKTHDTMGPSQIASSCLARIRLAASFDHSITFQINRYIDAMLIDRLRSFVCEKTAFFCSEEEQRAVGDMFNQFDKSIEIIDTVRRQLSSTEKDQLNMMENLNDTLAEQSFYIYKFHLLNPMDLAVLVAAKQSLTKYLSENEPDPQLSAAMGTFTAQDLARLQGMSPSTLIDDVRQHLARCRITEEHIIQDTVAFLQSLRLSNPN</sequence>
<feature type="chain" id="PRO_5035823704" evidence="1">
    <location>
        <begin position="18"/>
        <end position="256"/>
    </location>
</feature>